<gene>
    <name evidence="1" type="primary">GCD6_1</name>
    <name evidence="1" type="ORF">DSO57_1002730</name>
</gene>
<accession>A0ACC2UUM2</accession>
<evidence type="ECO:0000313" key="2">
    <source>
        <dbReference type="Proteomes" id="UP001165960"/>
    </source>
</evidence>
<sequence length="683" mass="75488">MANRQAQAKGGRKEGKSSSGGGVGLPGGEEDILQAVVLADSFDSRFKPLTEDTPRCLLPLCNVPMIEYAFELLVLSAVKEIFVLACSHADKVREYIRGSKWSKQGASVKIQVIVTQQLLSVGDALREVDAKSIIRSDFILISADTVSNVKLQDAVKAHKERCKTNKDAIMTMVVQEASLNHPSRQPEVNPIYVLDSNTKECIYYELQDKYPAPSELVIPADALAKLPSRGEFEVRQDLLDCYIDICSVEVPALFTENFDYQHIRKDFVQGVLTSDLLGKSIHCHILDDAYAARASGPKMYDMISQDVLGRWAYPLVPDTNLLGCTTYSYSRRQIYKESGVAQERSCKLERRLAVGSGTTLGANTRLKDSVVGCNCQIGDQVTLEGAYLFEGVSVGSNCSITRSILGKGVQVKDGVTISKGCLIGDNCVIGPNVVVPPFSKLSPSPQDDEQGCSLGAQAYIFDDEFSDDDEFEQCFNLTQLGRDFPQAEVPEDELTEEEVSEGPLASEDEEQAEDARALEFEREARMTVERALKEGLTVDNALLELTALRMSYNAQFIQVRECVIPQLLHHLDSSRPMAAALKSLLSKWAPLIQKFTLSEYDMIDAVDILMASCADHSQPGKLFALGLSQLYDLDILAEDAILKWYNNDDPDRLADRHADYVTLRAAAKPFVEWLNEAEEEDSD</sequence>
<dbReference type="Proteomes" id="UP001165960">
    <property type="component" value="Unassembled WGS sequence"/>
</dbReference>
<keyword evidence="2" id="KW-1185">Reference proteome</keyword>
<keyword evidence="1" id="KW-0648">Protein biosynthesis</keyword>
<keyword evidence="1" id="KW-0396">Initiation factor</keyword>
<comment type="caution">
    <text evidence="1">The sequence shown here is derived from an EMBL/GenBank/DDBJ whole genome shotgun (WGS) entry which is preliminary data.</text>
</comment>
<reference evidence="1" key="1">
    <citation type="submission" date="2022-04" db="EMBL/GenBank/DDBJ databases">
        <title>Genome of the entomopathogenic fungus Entomophthora muscae.</title>
        <authorList>
            <person name="Elya C."/>
            <person name="Lovett B.R."/>
            <person name="Lee E."/>
            <person name="Macias A.M."/>
            <person name="Hajek A.E."/>
            <person name="De Bivort B.L."/>
            <person name="Kasson M.T."/>
            <person name="De Fine Licht H.H."/>
            <person name="Stajich J.E."/>
        </authorList>
    </citation>
    <scope>NUCLEOTIDE SEQUENCE</scope>
    <source>
        <strain evidence="1">Berkeley</strain>
    </source>
</reference>
<dbReference type="EMBL" id="QTSX02000006">
    <property type="protein sequence ID" value="KAJ9090419.1"/>
    <property type="molecule type" value="Genomic_DNA"/>
</dbReference>
<organism evidence="1 2">
    <name type="scientific">Entomophthora muscae</name>
    <dbReference type="NCBI Taxonomy" id="34485"/>
    <lineage>
        <taxon>Eukaryota</taxon>
        <taxon>Fungi</taxon>
        <taxon>Fungi incertae sedis</taxon>
        <taxon>Zoopagomycota</taxon>
        <taxon>Entomophthoromycotina</taxon>
        <taxon>Entomophthoromycetes</taxon>
        <taxon>Entomophthorales</taxon>
        <taxon>Entomophthoraceae</taxon>
        <taxon>Entomophthora</taxon>
    </lineage>
</organism>
<proteinExistence type="predicted"/>
<name>A0ACC2UUM2_9FUNG</name>
<evidence type="ECO:0000313" key="1">
    <source>
        <dbReference type="EMBL" id="KAJ9090419.1"/>
    </source>
</evidence>
<protein>
    <submittedName>
        <fullName evidence="1">Translation initiation factor eIF-2B epsilon subunit, GEF</fullName>
    </submittedName>
</protein>